<dbReference type="GeneID" id="19487528"/>
<dbReference type="EMBL" id="KJ538721">
    <property type="protein sequence ID" value="AHY84164.1"/>
    <property type="molecule type" value="Genomic_DNA"/>
</dbReference>
<dbReference type="KEGG" id="vg:19487528"/>
<dbReference type="Proteomes" id="UP000024435">
    <property type="component" value="Segment"/>
</dbReference>
<evidence type="ECO:0000313" key="1">
    <source>
        <dbReference type="EMBL" id="AHY84164.1"/>
    </source>
</evidence>
<name>A0A023ZX38_9CAUD</name>
<reference evidence="1 2" key="1">
    <citation type="submission" date="2014-03" db="EMBL/GenBank/DDBJ databases">
        <authorList>
            <person name="Bragg J."/>
            <person name="Dehn A."/>
            <person name="Hefner M."/>
            <person name="McHugh D."/>
            <person name="Petersen P."/>
            <person name="Zeba F."/>
            <person name="Zegers G.P."/>
            <person name="Page S.T."/>
            <person name="Bradley K.W."/>
            <person name="Clarke D.Q."/>
            <person name="Lewis M.F."/>
            <person name="Barker L.P."/>
            <person name="Bailey C."/>
            <person name="Asai D.J."/>
            <person name="Garber M.L."/>
            <person name="Bowman C.A."/>
            <person name="Russell D.A."/>
            <person name="Pope W.H."/>
            <person name="Jacobs-Sera D."/>
            <person name="Hendrix R.W."/>
            <person name="Hatfull G.F."/>
        </authorList>
    </citation>
    <scope>NUCLEOTIDE SEQUENCE [LARGE SCALE GENOMIC DNA]</scope>
</reference>
<evidence type="ECO:0000313" key="2">
    <source>
        <dbReference type="Proteomes" id="UP000024435"/>
    </source>
</evidence>
<accession>A0A023ZX38</accession>
<protein>
    <submittedName>
        <fullName evidence="1">Minor tail protein</fullName>
    </submittedName>
</protein>
<gene>
    <name evidence="1" type="primary">90</name>
    <name evidence="1" type="ORF">PBI_MOSMORIS_90</name>
</gene>
<organism evidence="1 2">
    <name type="scientific">Mycobacterium phage MosMoris</name>
    <dbReference type="NCBI Taxonomy" id="1471542"/>
    <lineage>
        <taxon>Viruses</taxon>
        <taxon>Duplodnaviria</taxon>
        <taxon>Heunggongvirae</taxon>
        <taxon>Uroviricota</taxon>
        <taxon>Caudoviricetes</taxon>
        <taxon>Marvinvirus</taxon>
        <taxon>Marvinvirus mosmoris</taxon>
    </lineage>
</organism>
<dbReference type="RefSeq" id="YP_009031600.1">
    <property type="nucleotide sequence ID" value="NC_024138.1"/>
</dbReference>
<sequence>MSGWWAEAFIKLEGIASAEEFGAPSVATGAVNISGVGGIASAEAFGTPTFIWEQDVELSGIPSAEAFGTMKLNQNVTLTGIESAEEFGGIAEINQTLMLSGIPSAEAFGTTVVRAGQQPEIVGFNINPGTTVTIPAHQVGDVIVIMAYNDGATNPSLPSAGGTVPTWNNVHNGNGNTNAARVAWAVATATNHTSGTWSNSTAVAAVVLRDAEELDPIGARSLNFGSASNQSVANALTTDLWNNEGLSQLLYGHGHKTVTAWSAAPSGFTRLGQVNTELAVNVKDDSTTDGAATQAATTSSSAGYMGTIVEVKRRPLTGYVWPRRVVTHGNSSSSSSEAFTCGANDRVLVVSASDRVANFTCNVDGDVLSMGKVAQIQYDAAWGNGTLDIWLSKKLTAGAHTLNRNSGAWSYFGMQIVANVESVRGLAKTTKTAGGSTTASMNVGAPPSGGRTVQAFGVGSNASLASPLGGRNRILANSNASISVSDTDEATTFSVSKSSSPEWAGLAVELSPEAPSGLRPNPIRHPRIVASGLGSSTISTTVDLVAGETYIFDFVADRGVSTPLTFKINGNTIPLEAWVNFNGTAADAGLERWIFTAPATDTYSITAETITGGPWWYLQMGCLQGVTSVVASATAAGTGTSTAPSHSVNPNAGELVYHVFAGPQTSLYRETGGTQWNHESNNGATLATSLADAAATFACPSTQGWGSIYTRFA</sequence>
<proteinExistence type="predicted"/>
<keyword evidence="2" id="KW-1185">Reference proteome</keyword>